<keyword evidence="1" id="KW-0830">Ubiquinone</keyword>
<dbReference type="EMBL" id="JAKIKP010000004">
    <property type="protein sequence ID" value="MCL1142472.1"/>
    <property type="molecule type" value="Genomic_DNA"/>
</dbReference>
<dbReference type="Proteomes" id="UP001139333">
    <property type="component" value="Unassembled WGS sequence"/>
</dbReference>
<protein>
    <submittedName>
        <fullName evidence="4">Class I ribonucleotide reductase maintenance protein YfaE</fullName>
    </submittedName>
</protein>
<dbReference type="NCBIfam" id="NF007985">
    <property type="entry name" value="PRK10713.1"/>
    <property type="match status" value="1"/>
</dbReference>
<dbReference type="InterPro" id="IPR012675">
    <property type="entry name" value="Beta-grasp_dom_sf"/>
</dbReference>
<dbReference type="AlphaFoldDB" id="A0A9X2CHX5"/>
<dbReference type="Gene3D" id="3.10.20.30">
    <property type="match status" value="1"/>
</dbReference>
<accession>A0A9X2CHX5</accession>
<feature type="domain" description="2Fe-2S ferredoxin-type" evidence="3">
    <location>
        <begin position="27"/>
        <end position="85"/>
    </location>
</feature>
<dbReference type="InterPro" id="IPR001041">
    <property type="entry name" value="2Fe-2S_ferredoxin-type"/>
</dbReference>
<keyword evidence="5" id="KW-1185">Reference proteome</keyword>
<proteinExistence type="predicted"/>
<name>A0A9X2CHX5_9GAMM</name>
<dbReference type="SUPFAM" id="SSF54292">
    <property type="entry name" value="2Fe-2S ferredoxin-like"/>
    <property type="match status" value="1"/>
</dbReference>
<evidence type="ECO:0000313" key="4">
    <source>
        <dbReference type="EMBL" id="MCL1142472.1"/>
    </source>
</evidence>
<dbReference type="PROSITE" id="PS00197">
    <property type="entry name" value="2FE2S_FER_1"/>
    <property type="match status" value="1"/>
</dbReference>
<sequence length="121" mass="13413">MTYKHFFIKAPIVSLSGQPSILFDGKQANLLEALEYKKVKVFSECRNGFCGACKTKIISGKVSYLTEPLVELEQDECLPCCCIPQTDVDLELAPISNSIHRVKNDSSSTSPSTTHLYPEKV</sequence>
<dbReference type="InterPro" id="IPR006058">
    <property type="entry name" value="2Fe2S_fd_BS"/>
</dbReference>
<evidence type="ECO:0000256" key="1">
    <source>
        <dbReference type="ARBA" id="ARBA00023075"/>
    </source>
</evidence>
<dbReference type="CDD" id="cd00207">
    <property type="entry name" value="fer2"/>
    <property type="match status" value="1"/>
</dbReference>
<dbReference type="GO" id="GO:0051537">
    <property type="term" value="F:2 iron, 2 sulfur cluster binding"/>
    <property type="evidence" value="ECO:0007669"/>
    <property type="project" value="InterPro"/>
</dbReference>
<reference evidence="4" key="1">
    <citation type="submission" date="2022-01" db="EMBL/GenBank/DDBJ databases">
        <title>Whole genome-based taxonomy of the Shewanellaceae.</title>
        <authorList>
            <person name="Martin-Rodriguez A.J."/>
        </authorList>
    </citation>
    <scope>NUCLEOTIDE SEQUENCE</scope>
    <source>
        <strain evidence="4">DSM 16422</strain>
    </source>
</reference>
<feature type="compositionally biased region" description="Polar residues" evidence="2">
    <location>
        <begin position="101"/>
        <end position="115"/>
    </location>
</feature>
<evidence type="ECO:0000256" key="2">
    <source>
        <dbReference type="SAM" id="MobiDB-lite"/>
    </source>
</evidence>
<feature type="region of interest" description="Disordered" evidence="2">
    <location>
        <begin position="101"/>
        <end position="121"/>
    </location>
</feature>
<dbReference type="Pfam" id="PF00111">
    <property type="entry name" value="Fer2"/>
    <property type="match status" value="1"/>
</dbReference>
<organism evidence="4 5">
    <name type="scientific">Shewanella gaetbuli</name>
    <dbReference type="NCBI Taxonomy" id="220752"/>
    <lineage>
        <taxon>Bacteria</taxon>
        <taxon>Pseudomonadati</taxon>
        <taxon>Pseudomonadota</taxon>
        <taxon>Gammaproteobacteria</taxon>
        <taxon>Alteromonadales</taxon>
        <taxon>Shewanellaceae</taxon>
        <taxon>Shewanella</taxon>
    </lineage>
</organism>
<evidence type="ECO:0000259" key="3">
    <source>
        <dbReference type="Pfam" id="PF00111"/>
    </source>
</evidence>
<comment type="caution">
    <text evidence="4">The sequence shown here is derived from an EMBL/GenBank/DDBJ whole genome shotgun (WGS) entry which is preliminary data.</text>
</comment>
<dbReference type="InterPro" id="IPR036010">
    <property type="entry name" value="2Fe-2S_ferredoxin-like_sf"/>
</dbReference>
<evidence type="ECO:0000313" key="5">
    <source>
        <dbReference type="Proteomes" id="UP001139333"/>
    </source>
</evidence>
<gene>
    <name evidence="4" type="primary">yfaE</name>
    <name evidence="4" type="ORF">L2672_07180</name>
</gene>